<protein>
    <submittedName>
        <fullName evidence="3">Uncharacterized protein</fullName>
    </submittedName>
</protein>
<evidence type="ECO:0000256" key="1">
    <source>
        <dbReference type="SAM" id="MobiDB-lite"/>
    </source>
</evidence>
<gene>
    <name evidence="4" type="ORF">UFOVP1146_220</name>
    <name evidence="5" type="ORF">UFOVP1638_345</name>
    <name evidence="2" type="ORF">UFOVP812_133</name>
    <name evidence="3" type="ORF">UFOVP818_10</name>
</gene>
<dbReference type="EMBL" id="LR797099">
    <property type="protein sequence ID" value="CAB4186874.1"/>
    <property type="molecule type" value="Genomic_DNA"/>
</dbReference>
<dbReference type="EMBL" id="LR797502">
    <property type="protein sequence ID" value="CAB4221487.1"/>
    <property type="molecule type" value="Genomic_DNA"/>
</dbReference>
<feature type="region of interest" description="Disordered" evidence="1">
    <location>
        <begin position="64"/>
        <end position="84"/>
    </location>
</feature>
<evidence type="ECO:0000313" key="4">
    <source>
        <dbReference type="EMBL" id="CAB4186874.1"/>
    </source>
</evidence>
<evidence type="ECO:0000313" key="5">
    <source>
        <dbReference type="EMBL" id="CAB4221487.1"/>
    </source>
</evidence>
<sequence>MTMHMVGPWLSTTGKRKGKAKFRNADVARESRDSKERWAEIKRTHGVADEKKRVKGLAAKTWMPPPLNYRGATDPRIPSLDTGAGTASAATTKVYTGTACIGIATLHKSNAVPVFSQQDAIDISKMRRG</sequence>
<dbReference type="EMBL" id="LR796776">
    <property type="protein sequence ID" value="CAB4165198.1"/>
    <property type="molecule type" value="Genomic_DNA"/>
</dbReference>
<reference evidence="3" key="1">
    <citation type="submission" date="2020-04" db="EMBL/GenBank/DDBJ databases">
        <authorList>
            <person name="Chiriac C."/>
            <person name="Salcher M."/>
            <person name="Ghai R."/>
            <person name="Kavagutti S V."/>
        </authorList>
    </citation>
    <scope>NUCLEOTIDE SEQUENCE</scope>
</reference>
<accession>A0A6J5P7M9</accession>
<evidence type="ECO:0000313" key="3">
    <source>
        <dbReference type="EMBL" id="CAB4165198.1"/>
    </source>
</evidence>
<dbReference type="EMBL" id="LR796758">
    <property type="protein sequence ID" value="CAB4163864.1"/>
    <property type="molecule type" value="Genomic_DNA"/>
</dbReference>
<evidence type="ECO:0000313" key="2">
    <source>
        <dbReference type="EMBL" id="CAB4163864.1"/>
    </source>
</evidence>
<name>A0A6J5P7M9_9CAUD</name>
<proteinExistence type="predicted"/>
<organism evidence="3">
    <name type="scientific">uncultured Caudovirales phage</name>
    <dbReference type="NCBI Taxonomy" id="2100421"/>
    <lineage>
        <taxon>Viruses</taxon>
        <taxon>Duplodnaviria</taxon>
        <taxon>Heunggongvirae</taxon>
        <taxon>Uroviricota</taxon>
        <taxon>Caudoviricetes</taxon>
        <taxon>Peduoviridae</taxon>
        <taxon>Maltschvirus</taxon>
        <taxon>Maltschvirus maltsch</taxon>
    </lineage>
</organism>